<dbReference type="EMBL" id="CM007894">
    <property type="protein sequence ID" value="OTG25633.1"/>
    <property type="molecule type" value="Genomic_DNA"/>
</dbReference>
<keyword evidence="3" id="KW-1185">Reference proteome</keyword>
<evidence type="ECO:0000313" key="3">
    <source>
        <dbReference type="Proteomes" id="UP000215914"/>
    </source>
</evidence>
<dbReference type="InParanoid" id="A0A251URH3"/>
<dbReference type="AlphaFoldDB" id="A0A251URH3"/>
<proteinExistence type="predicted"/>
<protein>
    <submittedName>
        <fullName evidence="2">Uncharacterized protein</fullName>
    </submittedName>
</protein>
<name>A0A251URH3_HELAN</name>
<accession>A0A251URH3</accession>
<feature type="compositionally biased region" description="Basic and acidic residues" evidence="1">
    <location>
        <begin position="45"/>
        <end position="77"/>
    </location>
</feature>
<reference evidence="3" key="1">
    <citation type="journal article" date="2017" name="Nature">
        <title>The sunflower genome provides insights into oil metabolism, flowering and Asterid evolution.</title>
        <authorList>
            <person name="Badouin H."/>
            <person name="Gouzy J."/>
            <person name="Grassa C.J."/>
            <person name="Murat F."/>
            <person name="Staton S.E."/>
            <person name="Cottret L."/>
            <person name="Lelandais-Briere C."/>
            <person name="Owens G.L."/>
            <person name="Carrere S."/>
            <person name="Mayjonade B."/>
            <person name="Legrand L."/>
            <person name="Gill N."/>
            <person name="Kane N.C."/>
            <person name="Bowers J.E."/>
            <person name="Hubner S."/>
            <person name="Bellec A."/>
            <person name="Berard A."/>
            <person name="Berges H."/>
            <person name="Blanchet N."/>
            <person name="Boniface M.C."/>
            <person name="Brunel D."/>
            <person name="Catrice O."/>
            <person name="Chaidir N."/>
            <person name="Claudel C."/>
            <person name="Donnadieu C."/>
            <person name="Faraut T."/>
            <person name="Fievet G."/>
            <person name="Helmstetter N."/>
            <person name="King M."/>
            <person name="Knapp S.J."/>
            <person name="Lai Z."/>
            <person name="Le Paslier M.C."/>
            <person name="Lippi Y."/>
            <person name="Lorenzon L."/>
            <person name="Mandel J.R."/>
            <person name="Marage G."/>
            <person name="Marchand G."/>
            <person name="Marquand E."/>
            <person name="Bret-Mestries E."/>
            <person name="Morien E."/>
            <person name="Nambeesan S."/>
            <person name="Nguyen T."/>
            <person name="Pegot-Espagnet P."/>
            <person name="Pouilly N."/>
            <person name="Raftis F."/>
            <person name="Sallet E."/>
            <person name="Schiex T."/>
            <person name="Thomas J."/>
            <person name="Vandecasteele C."/>
            <person name="Vares D."/>
            <person name="Vear F."/>
            <person name="Vautrin S."/>
            <person name="Crespi M."/>
            <person name="Mangin B."/>
            <person name="Burke J.M."/>
            <person name="Salse J."/>
            <person name="Munos S."/>
            <person name="Vincourt P."/>
            <person name="Rieseberg L.H."/>
            <person name="Langlade N.B."/>
        </authorList>
    </citation>
    <scope>NUCLEOTIDE SEQUENCE [LARGE SCALE GENOMIC DNA]</scope>
    <source>
        <strain evidence="3">cv. SF193</strain>
    </source>
</reference>
<sequence length="107" mass="12167">MASLFSCNCLVLFTDIISQMDMANHSGADYSMLNVHGVSRPQLRKRTEKENSNRREASSKRSGHSYERNNKNEENKFIGTEEKDVRLPAVPILDSDAFILGLYINLM</sequence>
<feature type="region of interest" description="Disordered" evidence="1">
    <location>
        <begin position="39"/>
        <end position="77"/>
    </location>
</feature>
<evidence type="ECO:0000256" key="1">
    <source>
        <dbReference type="SAM" id="MobiDB-lite"/>
    </source>
</evidence>
<dbReference type="Proteomes" id="UP000215914">
    <property type="component" value="Chromosome 5"/>
</dbReference>
<organism evidence="2 3">
    <name type="scientific">Helianthus annuus</name>
    <name type="common">Common sunflower</name>
    <dbReference type="NCBI Taxonomy" id="4232"/>
    <lineage>
        <taxon>Eukaryota</taxon>
        <taxon>Viridiplantae</taxon>
        <taxon>Streptophyta</taxon>
        <taxon>Embryophyta</taxon>
        <taxon>Tracheophyta</taxon>
        <taxon>Spermatophyta</taxon>
        <taxon>Magnoliopsida</taxon>
        <taxon>eudicotyledons</taxon>
        <taxon>Gunneridae</taxon>
        <taxon>Pentapetalae</taxon>
        <taxon>asterids</taxon>
        <taxon>campanulids</taxon>
        <taxon>Asterales</taxon>
        <taxon>Asteraceae</taxon>
        <taxon>Asteroideae</taxon>
        <taxon>Heliantheae alliance</taxon>
        <taxon>Heliantheae</taxon>
        <taxon>Helianthus</taxon>
    </lineage>
</organism>
<evidence type="ECO:0000313" key="2">
    <source>
        <dbReference type="EMBL" id="OTG25633.1"/>
    </source>
</evidence>
<gene>
    <name evidence="2" type="ORF">HannXRQ_Chr05g0149751</name>
</gene>